<sequence>MLKEVEDVHSKGVFEVVAGPPAIAVAVERPLPNTIVGQENILERAWEHLMDAGTGMMGLYGMGGVGKTTLLEQINNKFLKRPVDGVEIVIFVVVSSELRVEMIQDAIDEKLGFDKEDWQPKEKSQKKFTTRSREVCGQMEVDDPMELPENVVVYHWRLISWAKIYMASKRTVEEWEQAIDTLASSAADFPGEDQLVIHNEEQDWIDKVEWEDEATKEQIHRIRGDIAKKLGLDGGEWDQKNENRRALEIHNVLRRRNMGESEFESGWSPTSKQTKRMQSSFYHSFSRRAWALVKCLQVVVLRGLEEEESPRVLALPGMDSLRKVIIRKCGMWEIKAERKTLSLTQGFPKPL</sequence>
<dbReference type="InterPro" id="IPR002182">
    <property type="entry name" value="NB-ARC"/>
</dbReference>
<comment type="caution">
    <text evidence="3">The sequence shown here is derived from an EMBL/GenBank/DDBJ whole genome shotgun (WGS) entry which is preliminary data.</text>
</comment>
<evidence type="ECO:0000313" key="4">
    <source>
        <dbReference type="Proteomes" id="UP000266723"/>
    </source>
</evidence>
<feature type="domain" description="NB-ARC" evidence="2">
    <location>
        <begin position="39"/>
        <end position="125"/>
    </location>
</feature>
<dbReference type="Proteomes" id="UP000266723">
    <property type="component" value="Unassembled WGS sequence"/>
</dbReference>
<dbReference type="PANTHER" id="PTHR33463:SF220">
    <property type="entry name" value="NB-ARC DOMAIN-CONTAINING PROTEIN"/>
    <property type="match status" value="1"/>
</dbReference>
<evidence type="ECO:0000313" key="3">
    <source>
        <dbReference type="EMBL" id="KAF3497482.1"/>
    </source>
</evidence>
<accession>A0ABQ7AIG8</accession>
<keyword evidence="1" id="KW-0611">Plant defense</keyword>
<proteinExistence type="predicted"/>
<protein>
    <recommendedName>
        <fullName evidence="2">NB-ARC domain-containing protein</fullName>
    </recommendedName>
</protein>
<reference evidence="3 4" key="1">
    <citation type="journal article" date="2020" name="BMC Genomics">
        <title>Intraspecific diversification of the crop wild relative Brassica cretica Lam. using demographic model selection.</title>
        <authorList>
            <person name="Kioukis A."/>
            <person name="Michalopoulou V.A."/>
            <person name="Briers L."/>
            <person name="Pirintsos S."/>
            <person name="Studholme D.J."/>
            <person name="Pavlidis P."/>
            <person name="Sarris P.F."/>
        </authorList>
    </citation>
    <scope>NUCLEOTIDE SEQUENCE [LARGE SCALE GENOMIC DNA]</scope>
    <source>
        <strain evidence="4">cv. PFS-1207/04</strain>
    </source>
</reference>
<dbReference type="InterPro" id="IPR050905">
    <property type="entry name" value="Plant_NBS-LRR"/>
</dbReference>
<dbReference type="SUPFAM" id="SSF52540">
    <property type="entry name" value="P-loop containing nucleoside triphosphate hydrolases"/>
    <property type="match status" value="1"/>
</dbReference>
<gene>
    <name evidence="3" type="ORF">DY000_02054782</name>
</gene>
<organism evidence="3 4">
    <name type="scientific">Brassica cretica</name>
    <name type="common">Mustard</name>
    <dbReference type="NCBI Taxonomy" id="69181"/>
    <lineage>
        <taxon>Eukaryota</taxon>
        <taxon>Viridiplantae</taxon>
        <taxon>Streptophyta</taxon>
        <taxon>Embryophyta</taxon>
        <taxon>Tracheophyta</taxon>
        <taxon>Spermatophyta</taxon>
        <taxon>Magnoliopsida</taxon>
        <taxon>eudicotyledons</taxon>
        <taxon>Gunneridae</taxon>
        <taxon>Pentapetalae</taxon>
        <taxon>rosids</taxon>
        <taxon>malvids</taxon>
        <taxon>Brassicales</taxon>
        <taxon>Brassicaceae</taxon>
        <taxon>Brassiceae</taxon>
        <taxon>Brassica</taxon>
    </lineage>
</organism>
<dbReference type="Pfam" id="PF00931">
    <property type="entry name" value="NB-ARC"/>
    <property type="match status" value="1"/>
</dbReference>
<dbReference type="EMBL" id="QGKV02002055">
    <property type="protein sequence ID" value="KAF3497482.1"/>
    <property type="molecule type" value="Genomic_DNA"/>
</dbReference>
<evidence type="ECO:0000256" key="1">
    <source>
        <dbReference type="ARBA" id="ARBA00022821"/>
    </source>
</evidence>
<dbReference type="InterPro" id="IPR027417">
    <property type="entry name" value="P-loop_NTPase"/>
</dbReference>
<dbReference type="PANTHER" id="PTHR33463">
    <property type="entry name" value="NB-ARC DOMAIN-CONTAINING PROTEIN-RELATED"/>
    <property type="match status" value="1"/>
</dbReference>
<evidence type="ECO:0000259" key="2">
    <source>
        <dbReference type="Pfam" id="PF00931"/>
    </source>
</evidence>
<name>A0ABQ7AIG8_BRACR</name>
<keyword evidence="4" id="KW-1185">Reference proteome</keyword>
<dbReference type="Gene3D" id="3.40.50.300">
    <property type="entry name" value="P-loop containing nucleotide triphosphate hydrolases"/>
    <property type="match status" value="1"/>
</dbReference>